<dbReference type="InterPro" id="IPR005607">
    <property type="entry name" value="BSD_dom"/>
</dbReference>
<dbReference type="SMART" id="SM00751">
    <property type="entry name" value="BSD"/>
    <property type="match status" value="1"/>
</dbReference>
<protein>
    <recommendedName>
        <fullName evidence="2">BSD domain-containing protein</fullName>
    </recommendedName>
</protein>
<dbReference type="EMBL" id="JABTTQ020001093">
    <property type="protein sequence ID" value="KAK6135481.1"/>
    <property type="molecule type" value="Genomic_DNA"/>
</dbReference>
<keyword evidence="4" id="KW-1185">Reference proteome</keyword>
<evidence type="ECO:0000256" key="1">
    <source>
        <dbReference type="SAM" id="MobiDB-lite"/>
    </source>
</evidence>
<dbReference type="Proteomes" id="UP001318860">
    <property type="component" value="Unassembled WGS sequence"/>
</dbReference>
<feature type="compositionally biased region" description="Acidic residues" evidence="1">
    <location>
        <begin position="355"/>
        <end position="370"/>
    </location>
</feature>
<feature type="compositionally biased region" description="Basic and acidic residues" evidence="1">
    <location>
        <begin position="398"/>
        <end position="412"/>
    </location>
</feature>
<feature type="compositionally biased region" description="Low complexity" evidence="1">
    <location>
        <begin position="284"/>
        <end position="295"/>
    </location>
</feature>
<comment type="caution">
    <text evidence="3">The sequence shown here is derived from an EMBL/GenBank/DDBJ whole genome shotgun (WGS) entry which is preliminary data.</text>
</comment>
<dbReference type="InterPro" id="IPR035925">
    <property type="entry name" value="BSD_dom_sf"/>
</dbReference>
<evidence type="ECO:0000313" key="3">
    <source>
        <dbReference type="EMBL" id="KAK6135481.1"/>
    </source>
</evidence>
<organism evidence="3 4">
    <name type="scientific">Rehmannia glutinosa</name>
    <name type="common">Chinese foxglove</name>
    <dbReference type="NCBI Taxonomy" id="99300"/>
    <lineage>
        <taxon>Eukaryota</taxon>
        <taxon>Viridiplantae</taxon>
        <taxon>Streptophyta</taxon>
        <taxon>Embryophyta</taxon>
        <taxon>Tracheophyta</taxon>
        <taxon>Spermatophyta</taxon>
        <taxon>Magnoliopsida</taxon>
        <taxon>eudicotyledons</taxon>
        <taxon>Gunneridae</taxon>
        <taxon>Pentapetalae</taxon>
        <taxon>asterids</taxon>
        <taxon>lamiids</taxon>
        <taxon>Lamiales</taxon>
        <taxon>Orobanchaceae</taxon>
        <taxon>Rehmannieae</taxon>
        <taxon>Rehmannia</taxon>
    </lineage>
</organism>
<sequence length="432" mass="47887">MSSWIPSLFNPFSDDDNPTSPDPPSPNKTTPRSPSSGAKDDISAVFRGVAAFLAPPQPTSLPGPSSSSEKIAGIRNDLAEIQGSFRSGLSLVSSKLTSNLLQFQSQLNDGDDDDEVEDDEEEDVVGINEEVLDFVEKISGRPELWIDFLSLPDDFDLSDYQREHAANIDHLVPEFVTLRQKICSQMSDGKFWLIYFILLLPRLNEEDSSFSRLHRQDEEDWRTSVVVEGRLLELIILCPVCLLLLLVNVGDLEARGDSGIADARETLMSKLQNKTDVDQETSDNPDPSDTSNDSSGNLHSAEGDESASQHKDATETVNPSQQRDNIVNEETESGRHSEDVDTSTSIDAQKQKPENEEDVSFSDLEDDDSDSSDKLSGHKESKKDKVWVQLNENSGTKQKADQYALRENKSEGEDSNDWLTVDDTDFDNLAAI</sequence>
<name>A0ABR0VMD1_REHGL</name>
<dbReference type="PANTHER" id="PTHR31923:SF9">
    <property type="entry name" value="BSD DOMAIN-CONTAINING PROTEIN"/>
    <property type="match status" value="1"/>
</dbReference>
<evidence type="ECO:0000313" key="4">
    <source>
        <dbReference type="Proteomes" id="UP001318860"/>
    </source>
</evidence>
<dbReference type="SUPFAM" id="SSF140383">
    <property type="entry name" value="BSD domain-like"/>
    <property type="match status" value="1"/>
</dbReference>
<gene>
    <name evidence="3" type="ORF">DH2020_030767</name>
</gene>
<feature type="compositionally biased region" description="Basic and acidic residues" evidence="1">
    <location>
        <begin position="371"/>
        <end position="386"/>
    </location>
</feature>
<reference evidence="3 4" key="1">
    <citation type="journal article" date="2021" name="Comput. Struct. Biotechnol. J.">
        <title>De novo genome assembly of the potent medicinal plant Rehmannia glutinosa using nanopore technology.</title>
        <authorList>
            <person name="Ma L."/>
            <person name="Dong C."/>
            <person name="Song C."/>
            <person name="Wang X."/>
            <person name="Zheng X."/>
            <person name="Niu Y."/>
            <person name="Chen S."/>
            <person name="Feng W."/>
        </authorList>
    </citation>
    <scope>NUCLEOTIDE SEQUENCE [LARGE SCALE GENOMIC DNA]</scope>
    <source>
        <strain evidence="3">DH-2019</strain>
    </source>
</reference>
<evidence type="ECO:0000259" key="2">
    <source>
        <dbReference type="SMART" id="SM00751"/>
    </source>
</evidence>
<dbReference type="PANTHER" id="PTHR31923">
    <property type="entry name" value="BSD DOMAIN-CONTAINING PROTEIN"/>
    <property type="match status" value="1"/>
</dbReference>
<accession>A0ABR0VMD1</accession>
<feature type="domain" description="BSD" evidence="2">
    <location>
        <begin position="152"/>
        <end position="203"/>
    </location>
</feature>
<feature type="compositionally biased region" description="Acidic residues" evidence="1">
    <location>
        <begin position="413"/>
        <end position="424"/>
    </location>
</feature>
<feature type="region of interest" description="Disordered" evidence="1">
    <location>
        <begin position="271"/>
        <end position="424"/>
    </location>
</feature>
<proteinExistence type="predicted"/>
<feature type="compositionally biased region" description="Polar residues" evidence="1">
    <location>
        <begin position="315"/>
        <end position="325"/>
    </location>
</feature>
<feature type="region of interest" description="Disordered" evidence="1">
    <location>
        <begin position="1"/>
        <end position="40"/>
    </location>
</feature>